<comment type="caution">
    <text evidence="4">The sequence shown here is derived from an EMBL/GenBank/DDBJ whole genome shotgun (WGS) entry which is preliminary data.</text>
</comment>
<evidence type="ECO:0000259" key="3">
    <source>
        <dbReference type="PROSITE" id="PS50022"/>
    </source>
</evidence>
<dbReference type="AlphaFoldDB" id="A0A2T7NV96"/>
<dbReference type="SUPFAM" id="SSF49785">
    <property type="entry name" value="Galactose-binding domain-like"/>
    <property type="match status" value="1"/>
</dbReference>
<dbReference type="InterPro" id="IPR052456">
    <property type="entry name" value="CTLH_complex_component"/>
</dbReference>
<dbReference type="Gene3D" id="2.60.120.260">
    <property type="entry name" value="Galactose-binding domain-like"/>
    <property type="match status" value="1"/>
</dbReference>
<dbReference type="EMBL" id="PZQS01000009">
    <property type="protein sequence ID" value="PVD25090.1"/>
    <property type="molecule type" value="Genomic_DNA"/>
</dbReference>
<reference evidence="4 5" key="1">
    <citation type="submission" date="2018-04" db="EMBL/GenBank/DDBJ databases">
        <title>The genome of golden apple snail Pomacea canaliculata provides insight into stress tolerance and invasive adaptation.</title>
        <authorList>
            <person name="Liu C."/>
            <person name="Liu B."/>
            <person name="Ren Y."/>
            <person name="Zhang Y."/>
            <person name="Wang H."/>
            <person name="Li S."/>
            <person name="Jiang F."/>
            <person name="Yin L."/>
            <person name="Zhang G."/>
            <person name="Qian W."/>
            <person name="Fan W."/>
        </authorList>
    </citation>
    <scope>NUCLEOTIDE SEQUENCE [LARGE SCALE GENOMIC DNA]</scope>
    <source>
        <strain evidence="4">SZHN2017</strain>
        <tissue evidence="4">Muscle</tissue>
    </source>
</reference>
<name>A0A2T7NV96_POMCA</name>
<proteinExistence type="predicted"/>
<organism evidence="4 5">
    <name type="scientific">Pomacea canaliculata</name>
    <name type="common">Golden apple snail</name>
    <dbReference type="NCBI Taxonomy" id="400727"/>
    <lineage>
        <taxon>Eukaryota</taxon>
        <taxon>Metazoa</taxon>
        <taxon>Spiralia</taxon>
        <taxon>Lophotrochozoa</taxon>
        <taxon>Mollusca</taxon>
        <taxon>Gastropoda</taxon>
        <taxon>Caenogastropoda</taxon>
        <taxon>Architaenioglossa</taxon>
        <taxon>Ampullarioidea</taxon>
        <taxon>Ampullariidae</taxon>
        <taxon>Pomacea</taxon>
    </lineage>
</organism>
<dbReference type="PANTHER" id="PTHR15526:SF5">
    <property type="entry name" value="MUSKELIN"/>
    <property type="match status" value="1"/>
</dbReference>
<sequence length="720" mass="84020">MALMTTSSRDKLQYSIYKYSSYSYNYSPENILVNNPGDQLSRWSSDSNNPPQYLILKLHRPAIVDSITFGKYENIHVCNLKKFKVFGGLTEEHMIELLDSGLKNDHIPETFALRNEIDGNNFPCRFVKIVPLQAWGPSFNFSIWYVELHGDDDWNIVKPCMNWYNTYREREAIRLCLKHFRQRHYIEAFEALKKKTKVSLEHPVLTELHDLLVINGDFEGCEKVVSRVCEEGLFDQYISQQDYRPKWTPIEPVSSNNTDGYADNRPGMRGGHQMCIDVYTETIYLFGGWDGNHDLADLWTYQVTSREWTCISKNTEEEGGPSARSCHKVCLDYNHKQMFTLGRYLDPSMRTPDMLKSDFYMYDIKSGQWTLITEDTCAMGGPQLIFDHQMAMDVEQQTIYVFGGRVLSRSEGERSQEPLFSGLYSFHVPTNTWTQLRCDCPELKSRIGHSMLFHPKKRILYIFAGQRSKEYLSDFLGYHVDTGTVMMVSDKEGCQAGFTQRATLDPDLNEIHVLSGLSRDKDKRDNVKNSFWVYDINKDKWACIYKNENTGQQYWVKMQHIEPVPRFAHQLVYDHIKKVHYLFGGNPGKDSLPKMRLDDFWSLQLYRPSPDFLLRKCHYLIRKYHFIEMASTDQHAAMKYLQNDVAKVVDHGNDKEAQEFQQLTTYLFKDPIKEDSETHEGETPEHFGHRTELFDKLVTFFPENMTQPKGNLVDLIPLDD</sequence>
<dbReference type="InterPro" id="IPR010565">
    <property type="entry name" value="Muskelin_N"/>
</dbReference>
<dbReference type="InterPro" id="IPR056737">
    <property type="entry name" value="Beta-prop_ATRN-MKLN-like"/>
</dbReference>
<evidence type="ECO:0000256" key="1">
    <source>
        <dbReference type="ARBA" id="ARBA00022441"/>
    </source>
</evidence>
<dbReference type="InterPro" id="IPR000421">
    <property type="entry name" value="FA58C"/>
</dbReference>
<protein>
    <recommendedName>
        <fullName evidence="3">F5/8 type C domain-containing protein</fullName>
    </recommendedName>
</protein>
<keyword evidence="1" id="KW-0880">Kelch repeat</keyword>
<dbReference type="PROSITE" id="PS50022">
    <property type="entry name" value="FA58C_3"/>
    <property type="match status" value="1"/>
</dbReference>
<dbReference type="InterPro" id="IPR015915">
    <property type="entry name" value="Kelch-typ_b-propeller"/>
</dbReference>
<evidence type="ECO:0000313" key="4">
    <source>
        <dbReference type="EMBL" id="PVD25090.1"/>
    </source>
</evidence>
<dbReference type="Proteomes" id="UP000245119">
    <property type="component" value="Linkage Group LG9"/>
</dbReference>
<dbReference type="OMA" id="NKQDYKH"/>
<dbReference type="OrthoDB" id="10052615at2759"/>
<keyword evidence="5" id="KW-1185">Reference proteome</keyword>
<dbReference type="PANTHER" id="PTHR15526">
    <property type="entry name" value="MUSKELIN"/>
    <property type="match status" value="1"/>
</dbReference>
<dbReference type="Gene3D" id="2.120.10.80">
    <property type="entry name" value="Kelch-type beta propeller"/>
    <property type="match status" value="2"/>
</dbReference>
<evidence type="ECO:0000256" key="2">
    <source>
        <dbReference type="ARBA" id="ARBA00022737"/>
    </source>
</evidence>
<evidence type="ECO:0000313" key="5">
    <source>
        <dbReference type="Proteomes" id="UP000245119"/>
    </source>
</evidence>
<feature type="domain" description="F5/8 type C" evidence="3">
    <location>
        <begin position="1"/>
        <end position="69"/>
    </location>
</feature>
<dbReference type="SUPFAM" id="SSF117281">
    <property type="entry name" value="Kelch motif"/>
    <property type="match status" value="1"/>
</dbReference>
<dbReference type="Pfam" id="PF24981">
    <property type="entry name" value="Beta-prop_ATRN-LZTR1"/>
    <property type="match status" value="1"/>
</dbReference>
<dbReference type="PROSITE" id="PS50896">
    <property type="entry name" value="LISH"/>
    <property type="match status" value="1"/>
</dbReference>
<dbReference type="STRING" id="400727.A0A2T7NV96"/>
<dbReference type="FunFam" id="2.60.120.260:FF:000066">
    <property type="entry name" value="Muskelin 1"/>
    <property type="match status" value="1"/>
</dbReference>
<dbReference type="InterPro" id="IPR008979">
    <property type="entry name" value="Galactose-bd-like_sf"/>
</dbReference>
<dbReference type="InterPro" id="IPR006594">
    <property type="entry name" value="LisH"/>
</dbReference>
<dbReference type="GO" id="GO:0005737">
    <property type="term" value="C:cytoplasm"/>
    <property type="evidence" value="ECO:0007669"/>
    <property type="project" value="TreeGrafter"/>
</dbReference>
<dbReference type="Pfam" id="PF06588">
    <property type="entry name" value="Muskelin_N"/>
    <property type="match status" value="1"/>
</dbReference>
<keyword evidence="2" id="KW-0677">Repeat</keyword>
<accession>A0A2T7NV96</accession>
<gene>
    <name evidence="4" type="ORF">C0Q70_15588</name>
</gene>